<keyword evidence="2" id="KW-1185">Reference proteome</keyword>
<accession>A0A078M9G5</accession>
<evidence type="ECO:0000313" key="1">
    <source>
        <dbReference type="EMBL" id="CEA02874.1"/>
    </source>
</evidence>
<protein>
    <recommendedName>
        <fullName evidence="3">Acyltransferase family protein</fullName>
    </recommendedName>
</protein>
<dbReference type="HOGENOM" id="CLU_2316531_0_0_9"/>
<sequence length="99" mass="11053">MSRMPFFDNARLILIFLVVFGHMIQPFASDSQLINSIYAFIYIPYANVYNAGRLFSPKASVNRTISEGKTERDLNVSLSSFSVGFTLFKGDKSMLLSGA</sequence>
<proteinExistence type="predicted"/>
<name>A0A078M9G5_9STAP</name>
<dbReference type="STRING" id="1461582.BN1048_01881"/>
<organism evidence="1 2">
    <name type="scientific">Jeotgalicoccus saudimassiliensis</name>
    <dbReference type="NCBI Taxonomy" id="1461582"/>
    <lineage>
        <taxon>Bacteria</taxon>
        <taxon>Bacillati</taxon>
        <taxon>Bacillota</taxon>
        <taxon>Bacilli</taxon>
        <taxon>Bacillales</taxon>
        <taxon>Staphylococcaceae</taxon>
        <taxon>Jeotgalicoccus</taxon>
    </lineage>
</organism>
<evidence type="ECO:0000313" key="2">
    <source>
        <dbReference type="Proteomes" id="UP000044136"/>
    </source>
</evidence>
<dbReference type="EMBL" id="CCSE01000001">
    <property type="protein sequence ID" value="CEA02874.1"/>
    <property type="molecule type" value="Genomic_DNA"/>
</dbReference>
<dbReference type="AlphaFoldDB" id="A0A078M9G5"/>
<gene>
    <name evidence="1" type="ORF">BN1048_01881</name>
</gene>
<dbReference type="OrthoDB" id="6623990at2"/>
<dbReference type="RefSeq" id="WP_141639012.1">
    <property type="nucleotide sequence ID" value="NZ_CCSE01000001.1"/>
</dbReference>
<reference evidence="1 2" key="1">
    <citation type="submission" date="2014-07" db="EMBL/GenBank/DDBJ databases">
        <authorList>
            <person name="Urmite Genomes Urmite Genomes"/>
        </authorList>
    </citation>
    <scope>NUCLEOTIDE SEQUENCE [LARGE SCALE GENOMIC DNA]</scope>
    <source>
        <strain evidence="1 2">13MG44_air</strain>
    </source>
</reference>
<evidence type="ECO:0008006" key="3">
    <source>
        <dbReference type="Google" id="ProtNLM"/>
    </source>
</evidence>
<dbReference type="Proteomes" id="UP000044136">
    <property type="component" value="Unassembled WGS sequence"/>
</dbReference>
<dbReference type="eggNOG" id="COG3594">
    <property type="taxonomic scope" value="Bacteria"/>
</dbReference>